<organism evidence="3 4">
    <name type="scientific">Solanum pinnatisectum</name>
    <name type="common">tansyleaf nightshade</name>
    <dbReference type="NCBI Taxonomy" id="50273"/>
    <lineage>
        <taxon>Eukaryota</taxon>
        <taxon>Viridiplantae</taxon>
        <taxon>Streptophyta</taxon>
        <taxon>Embryophyta</taxon>
        <taxon>Tracheophyta</taxon>
        <taxon>Spermatophyta</taxon>
        <taxon>Magnoliopsida</taxon>
        <taxon>eudicotyledons</taxon>
        <taxon>Gunneridae</taxon>
        <taxon>Pentapetalae</taxon>
        <taxon>asterids</taxon>
        <taxon>lamiids</taxon>
        <taxon>Solanales</taxon>
        <taxon>Solanaceae</taxon>
        <taxon>Solanoideae</taxon>
        <taxon>Solaneae</taxon>
        <taxon>Solanum</taxon>
    </lineage>
</organism>
<gene>
    <name evidence="3" type="ORF">R3W88_026797</name>
</gene>
<proteinExistence type="predicted"/>
<sequence length="223" mass="25591">MNTRRGNARRVQEEDVNEGVPPQDPQDPQAPNDEGVMSNIEIRAAFQALTQLMTVQTQGVTTQAQVITTHANREVGPQVNPNVSTMSSKLRDFTRMNPPMFFGSNVNEDPQEFVEEVYKILDAMGVTSIEKVELAMYQLKDMAQVWFTEWKVNRAIRAGPVTWELFKKAFPDRFFPQEKRDAKVEEFINLHKGGMSVQEYSLKFTKLSKYAPYFMSNPRDEMS</sequence>
<reference evidence="3 4" key="1">
    <citation type="submission" date="2023-10" db="EMBL/GenBank/DDBJ databases">
        <title>Genome-Wide Identification Analysis in wild type Solanum Pinnatisectum Reveals Some Genes Defensing Phytophthora Infestans.</title>
        <authorList>
            <person name="Sun C."/>
        </authorList>
    </citation>
    <scope>NUCLEOTIDE SEQUENCE [LARGE SCALE GENOMIC DNA]</scope>
    <source>
        <strain evidence="3">LQN</strain>
        <tissue evidence="3">Leaf</tissue>
    </source>
</reference>
<feature type="region of interest" description="Disordered" evidence="1">
    <location>
        <begin position="1"/>
        <end position="34"/>
    </location>
</feature>
<accession>A0AAV9LFI4</accession>
<name>A0AAV9LFI4_9SOLN</name>
<evidence type="ECO:0000313" key="4">
    <source>
        <dbReference type="Proteomes" id="UP001311915"/>
    </source>
</evidence>
<keyword evidence="4" id="KW-1185">Reference proteome</keyword>
<dbReference type="Pfam" id="PF03732">
    <property type="entry name" value="Retrotrans_gag"/>
    <property type="match status" value="1"/>
</dbReference>
<protein>
    <recommendedName>
        <fullName evidence="2">Retrotransposon gag domain-containing protein</fullName>
    </recommendedName>
</protein>
<feature type="domain" description="Retrotransposon gag" evidence="2">
    <location>
        <begin position="134"/>
        <end position="213"/>
    </location>
</feature>
<dbReference type="InterPro" id="IPR005162">
    <property type="entry name" value="Retrotrans_gag_dom"/>
</dbReference>
<evidence type="ECO:0000313" key="3">
    <source>
        <dbReference type="EMBL" id="KAK4724018.1"/>
    </source>
</evidence>
<comment type="caution">
    <text evidence="3">The sequence shown here is derived from an EMBL/GenBank/DDBJ whole genome shotgun (WGS) entry which is preliminary data.</text>
</comment>
<dbReference type="Proteomes" id="UP001311915">
    <property type="component" value="Unassembled WGS sequence"/>
</dbReference>
<dbReference type="AlphaFoldDB" id="A0AAV9LFI4"/>
<evidence type="ECO:0000259" key="2">
    <source>
        <dbReference type="Pfam" id="PF03732"/>
    </source>
</evidence>
<evidence type="ECO:0000256" key="1">
    <source>
        <dbReference type="SAM" id="MobiDB-lite"/>
    </source>
</evidence>
<dbReference type="EMBL" id="JAWPEI010000006">
    <property type="protein sequence ID" value="KAK4724018.1"/>
    <property type="molecule type" value="Genomic_DNA"/>
</dbReference>